<dbReference type="Proteomes" id="UP000447873">
    <property type="component" value="Unassembled WGS sequence"/>
</dbReference>
<proteinExistence type="inferred from homology"/>
<dbReference type="Pfam" id="PF22366">
    <property type="entry name" value="NDH2_C"/>
    <property type="match status" value="1"/>
</dbReference>
<evidence type="ECO:0000256" key="2">
    <source>
        <dbReference type="ARBA" id="ARBA00022630"/>
    </source>
</evidence>
<evidence type="ECO:0000256" key="1">
    <source>
        <dbReference type="ARBA" id="ARBA00005272"/>
    </source>
</evidence>
<name>A0A8H3V1W0_VENIN</name>
<feature type="domain" description="FAD/NAD(P)-binding" evidence="7">
    <location>
        <begin position="89"/>
        <end position="398"/>
    </location>
</feature>
<evidence type="ECO:0000256" key="4">
    <source>
        <dbReference type="ARBA" id="ARBA00023002"/>
    </source>
</evidence>
<comment type="caution">
    <text evidence="9">The sequence shown here is derived from an EMBL/GenBank/DDBJ whole genome shotgun (WGS) entry which is preliminary data.</text>
</comment>
<evidence type="ECO:0000259" key="7">
    <source>
        <dbReference type="Pfam" id="PF07992"/>
    </source>
</evidence>
<dbReference type="GO" id="GO:0005739">
    <property type="term" value="C:mitochondrion"/>
    <property type="evidence" value="ECO:0007669"/>
    <property type="project" value="TreeGrafter"/>
</dbReference>
<accession>A0A8H3V1W0</accession>
<dbReference type="InterPro" id="IPR054585">
    <property type="entry name" value="NDH2-like_C"/>
</dbReference>
<comment type="similarity">
    <text evidence="1">Belongs to the NADH dehydrogenase family.</text>
</comment>
<dbReference type="SUPFAM" id="SSF51905">
    <property type="entry name" value="FAD/NAD(P)-binding domain"/>
    <property type="match status" value="2"/>
</dbReference>
<dbReference type="PANTHER" id="PTHR43706:SF17">
    <property type="entry name" value="NADH DEHYDROGENASE (EUROFUNG)"/>
    <property type="match status" value="1"/>
</dbReference>
<dbReference type="PANTHER" id="PTHR43706">
    <property type="entry name" value="NADH DEHYDROGENASE"/>
    <property type="match status" value="1"/>
</dbReference>
<evidence type="ECO:0000313" key="10">
    <source>
        <dbReference type="EMBL" id="KAE9987211.1"/>
    </source>
</evidence>
<feature type="compositionally biased region" description="Basic and acidic residues" evidence="6">
    <location>
        <begin position="187"/>
        <end position="200"/>
    </location>
</feature>
<keyword evidence="4" id="KW-0560">Oxidoreductase</keyword>
<dbReference type="Proteomes" id="UP000490939">
    <property type="component" value="Unassembled WGS sequence"/>
</dbReference>
<organism evidence="9 11">
    <name type="scientific">Venturia inaequalis</name>
    <name type="common">Apple scab fungus</name>
    <dbReference type="NCBI Taxonomy" id="5025"/>
    <lineage>
        <taxon>Eukaryota</taxon>
        <taxon>Fungi</taxon>
        <taxon>Dikarya</taxon>
        <taxon>Ascomycota</taxon>
        <taxon>Pezizomycotina</taxon>
        <taxon>Dothideomycetes</taxon>
        <taxon>Pleosporomycetidae</taxon>
        <taxon>Venturiales</taxon>
        <taxon>Venturiaceae</taxon>
        <taxon>Venturia</taxon>
    </lineage>
</organism>
<feature type="domain" description="External alternative NADH-ubiquinone oxidoreductase-like C-terminal" evidence="8">
    <location>
        <begin position="514"/>
        <end position="575"/>
    </location>
</feature>
<dbReference type="InterPro" id="IPR023753">
    <property type="entry name" value="FAD/NAD-binding_dom"/>
</dbReference>
<evidence type="ECO:0000256" key="3">
    <source>
        <dbReference type="ARBA" id="ARBA00022827"/>
    </source>
</evidence>
<dbReference type="InterPro" id="IPR045024">
    <property type="entry name" value="NDH-2"/>
</dbReference>
<dbReference type="EMBL" id="WNWR01000240">
    <property type="protein sequence ID" value="KAE9987211.1"/>
    <property type="molecule type" value="Genomic_DNA"/>
</dbReference>
<keyword evidence="12" id="KW-1185">Reference proteome</keyword>
<protein>
    <recommendedName>
        <fullName evidence="13">FAD/NAD(P)-binding domain-containing protein</fullName>
    </recommendedName>
</protein>
<dbReference type="Gene3D" id="3.50.50.100">
    <property type="match status" value="1"/>
</dbReference>
<dbReference type="EMBL" id="WNWS01000128">
    <property type="protein sequence ID" value="KAE9978829.1"/>
    <property type="molecule type" value="Genomic_DNA"/>
</dbReference>
<keyword evidence="3" id="KW-0274">FAD</keyword>
<keyword evidence="5" id="KW-0520">NAD</keyword>
<dbReference type="GO" id="GO:0003954">
    <property type="term" value="F:NADH dehydrogenase activity"/>
    <property type="evidence" value="ECO:0007669"/>
    <property type="project" value="InterPro"/>
</dbReference>
<evidence type="ECO:0000256" key="6">
    <source>
        <dbReference type="SAM" id="MobiDB-lite"/>
    </source>
</evidence>
<evidence type="ECO:0000313" key="9">
    <source>
        <dbReference type="EMBL" id="KAE9978829.1"/>
    </source>
</evidence>
<keyword evidence="2" id="KW-0285">Flavoprotein</keyword>
<dbReference type="AlphaFoldDB" id="A0A8H3V1W0"/>
<evidence type="ECO:0000313" key="11">
    <source>
        <dbReference type="Proteomes" id="UP000447873"/>
    </source>
</evidence>
<evidence type="ECO:0000313" key="12">
    <source>
        <dbReference type="Proteomes" id="UP000490939"/>
    </source>
</evidence>
<dbReference type="PRINTS" id="PR00368">
    <property type="entry name" value="FADPNR"/>
</dbReference>
<evidence type="ECO:0000259" key="8">
    <source>
        <dbReference type="Pfam" id="PF22366"/>
    </source>
</evidence>
<feature type="region of interest" description="Disordered" evidence="6">
    <location>
        <begin position="179"/>
        <end position="200"/>
    </location>
</feature>
<dbReference type="InterPro" id="IPR036188">
    <property type="entry name" value="FAD/NAD-bd_sf"/>
</dbReference>
<dbReference type="Pfam" id="PF07992">
    <property type="entry name" value="Pyr_redox_2"/>
    <property type="match status" value="1"/>
</dbReference>
<reference evidence="9 11" key="1">
    <citation type="submission" date="2018-12" db="EMBL/GenBank/DDBJ databases">
        <title>Venturia inaequalis Genome Resource.</title>
        <authorList>
            <person name="Lichtner F.J."/>
        </authorList>
    </citation>
    <scope>NUCLEOTIDE SEQUENCE [LARGE SCALE GENOMIC DNA]</scope>
    <source>
        <strain evidence="9 11">120213</strain>
        <strain evidence="10 12">DMI_063113</strain>
    </source>
</reference>
<gene>
    <name evidence="10" type="ORF">EG327_003953</name>
    <name evidence="9" type="ORF">EG328_001214</name>
</gene>
<dbReference type="OrthoDB" id="9992747at2759"/>
<evidence type="ECO:0008006" key="13">
    <source>
        <dbReference type="Google" id="ProtNLM"/>
    </source>
</evidence>
<evidence type="ECO:0000256" key="5">
    <source>
        <dbReference type="ARBA" id="ARBA00023027"/>
    </source>
</evidence>
<sequence>MSAYRINRSIVSFVLRPSTNRGSGNTLERVHVQKRSFSVQKLLSAEIREPERSGLSHITATPSPDVHVYSQKREISTSHLDRKQDGRERVVILGSGWAGYSLSRDLDPKKYQVIIVSPRSYFVFTPLLASTSVGTLEFRTAMEPIRSRRNKASFVQGWAENVDLFNKTVTIEEAVADSNQGRALTTSRDDGKNEEQLRTDISTKSRSGQRFDLSYDKLIIGVGCYNQTYNIPGVKEHANFLKDVGDARSIRKRLLECFETAALPTTPNNVRESILHFAVVGGGPTGIEFSAELHDLIHQDMAKMYPELIKFTKITIYDVGDKVLSQFDEKLGDFAMSHFSRSGIDIKTSRQIRSLEPGLPDVEPDMMSGRLGYTLKVAGEADRGVGMCIWSTGLMMNPFIQKALTAIRRFPPDEVIFKDKVEDALQLQWHIKQNPRTGAIVTNDRLRVLITPDGAHGEMKAHLRDVFAIGDCSSIENQNHPATAQVASQKARWLARALNKDDLHGDNRFMFKNLGIMAYLGNMSAIFEGGNGMGNVSGRAAWVLWRGAYLAKSISWRNRVLIPMYWFLNWTFGRDISRF</sequence>